<gene>
    <name evidence="1" type="ORF">CBR_g45248</name>
</gene>
<evidence type="ECO:0000313" key="1">
    <source>
        <dbReference type="EMBL" id="GBG64553.1"/>
    </source>
</evidence>
<reference evidence="1 2" key="1">
    <citation type="journal article" date="2018" name="Cell">
        <title>The Chara Genome: Secondary Complexity and Implications for Plant Terrestrialization.</title>
        <authorList>
            <person name="Nishiyama T."/>
            <person name="Sakayama H."/>
            <person name="Vries J.D."/>
            <person name="Buschmann H."/>
            <person name="Saint-Marcoux D."/>
            <person name="Ullrich K.K."/>
            <person name="Haas F.B."/>
            <person name="Vanderstraeten L."/>
            <person name="Becker D."/>
            <person name="Lang D."/>
            <person name="Vosolsobe S."/>
            <person name="Rombauts S."/>
            <person name="Wilhelmsson P.K.I."/>
            <person name="Janitza P."/>
            <person name="Kern R."/>
            <person name="Heyl A."/>
            <person name="Rumpler F."/>
            <person name="Villalobos L.I.A.C."/>
            <person name="Clay J.M."/>
            <person name="Skokan R."/>
            <person name="Toyoda A."/>
            <person name="Suzuki Y."/>
            <person name="Kagoshima H."/>
            <person name="Schijlen E."/>
            <person name="Tajeshwar N."/>
            <person name="Catarino B."/>
            <person name="Hetherington A.J."/>
            <person name="Saltykova A."/>
            <person name="Bonnot C."/>
            <person name="Breuninger H."/>
            <person name="Symeonidi A."/>
            <person name="Radhakrishnan G.V."/>
            <person name="Van Nieuwerburgh F."/>
            <person name="Deforce D."/>
            <person name="Chang C."/>
            <person name="Karol K.G."/>
            <person name="Hedrich R."/>
            <person name="Ulvskov P."/>
            <person name="Glockner G."/>
            <person name="Delwiche C.F."/>
            <person name="Petrasek J."/>
            <person name="Van de Peer Y."/>
            <person name="Friml J."/>
            <person name="Beilby M."/>
            <person name="Dolan L."/>
            <person name="Kohara Y."/>
            <person name="Sugano S."/>
            <person name="Fujiyama A."/>
            <person name="Delaux P.-M."/>
            <person name="Quint M."/>
            <person name="TheiBen G."/>
            <person name="Hagemann M."/>
            <person name="Harholt J."/>
            <person name="Dunand C."/>
            <person name="Zachgo S."/>
            <person name="Langdale J."/>
            <person name="Maumus F."/>
            <person name="Straeten D.V.D."/>
            <person name="Gould S.B."/>
            <person name="Rensing S.A."/>
        </authorList>
    </citation>
    <scope>NUCLEOTIDE SEQUENCE [LARGE SCALE GENOMIC DNA]</scope>
    <source>
        <strain evidence="1 2">S276</strain>
    </source>
</reference>
<protein>
    <submittedName>
        <fullName evidence="1">Uncharacterized protein</fullName>
    </submittedName>
</protein>
<organism evidence="1 2">
    <name type="scientific">Chara braunii</name>
    <name type="common">Braun's stonewort</name>
    <dbReference type="NCBI Taxonomy" id="69332"/>
    <lineage>
        <taxon>Eukaryota</taxon>
        <taxon>Viridiplantae</taxon>
        <taxon>Streptophyta</taxon>
        <taxon>Charophyceae</taxon>
        <taxon>Charales</taxon>
        <taxon>Characeae</taxon>
        <taxon>Chara</taxon>
    </lineage>
</organism>
<dbReference type="AlphaFoldDB" id="A0A388K3N5"/>
<evidence type="ECO:0000313" key="2">
    <source>
        <dbReference type="Proteomes" id="UP000265515"/>
    </source>
</evidence>
<proteinExistence type="predicted"/>
<dbReference type="EMBL" id="BFEA01000051">
    <property type="protein sequence ID" value="GBG64553.1"/>
    <property type="molecule type" value="Genomic_DNA"/>
</dbReference>
<keyword evidence="2" id="KW-1185">Reference proteome</keyword>
<dbReference type="Gramene" id="GBG64553">
    <property type="protein sequence ID" value="GBG64553"/>
    <property type="gene ID" value="CBR_g45248"/>
</dbReference>
<accession>A0A388K3N5</accession>
<dbReference type="Proteomes" id="UP000265515">
    <property type="component" value="Unassembled WGS sequence"/>
</dbReference>
<sequence>MARNAFEIYVNGHKYLTANNRAEKIDDLICLIERRAKRNGHIGEDDRIERLQIMTADGSDVAELADDMTLGDIGLLASGRRINAVVWSPPPPPPPAYPVMPMLPMPTFPPLAPGPAGPPSQQCTPKKSWVDWSWCWKRDVCPAIREQVTQVFLKTQFRFRHGDTLHKRFL</sequence>
<name>A0A388K3N5_CHABU</name>
<comment type="caution">
    <text evidence="1">The sequence shown here is derived from an EMBL/GenBank/DDBJ whole genome shotgun (WGS) entry which is preliminary data.</text>
</comment>